<organism evidence="2 3">
    <name type="scientific">Hibiscus trionum</name>
    <name type="common">Flower of an hour</name>
    <dbReference type="NCBI Taxonomy" id="183268"/>
    <lineage>
        <taxon>Eukaryota</taxon>
        <taxon>Viridiplantae</taxon>
        <taxon>Streptophyta</taxon>
        <taxon>Embryophyta</taxon>
        <taxon>Tracheophyta</taxon>
        <taxon>Spermatophyta</taxon>
        <taxon>Magnoliopsida</taxon>
        <taxon>eudicotyledons</taxon>
        <taxon>Gunneridae</taxon>
        <taxon>Pentapetalae</taxon>
        <taxon>rosids</taxon>
        <taxon>malvids</taxon>
        <taxon>Malvales</taxon>
        <taxon>Malvaceae</taxon>
        <taxon>Malvoideae</taxon>
        <taxon>Hibiscus</taxon>
    </lineage>
</organism>
<dbReference type="AlphaFoldDB" id="A0A9W7M9T3"/>
<feature type="chain" id="PRO_5040858522" evidence="1">
    <location>
        <begin position="20"/>
        <end position="115"/>
    </location>
</feature>
<proteinExistence type="predicted"/>
<dbReference type="Gene3D" id="2.60.120.10">
    <property type="entry name" value="Jelly Rolls"/>
    <property type="match status" value="1"/>
</dbReference>
<dbReference type="OrthoDB" id="1701838at2759"/>
<keyword evidence="3" id="KW-1185">Reference proteome</keyword>
<reference evidence="2" key="1">
    <citation type="submission" date="2023-05" db="EMBL/GenBank/DDBJ databases">
        <title>Genome and transcriptome analyses reveal genes involved in the formation of fine ridges on petal epidermal cells in Hibiscus trionum.</title>
        <authorList>
            <person name="Koshimizu S."/>
            <person name="Masuda S."/>
            <person name="Ishii T."/>
            <person name="Shirasu K."/>
            <person name="Hoshino A."/>
            <person name="Arita M."/>
        </authorList>
    </citation>
    <scope>NUCLEOTIDE SEQUENCE</scope>
    <source>
        <strain evidence="2">Hamamatsu line</strain>
    </source>
</reference>
<feature type="signal peptide" evidence="1">
    <location>
        <begin position="1"/>
        <end position="19"/>
    </location>
</feature>
<comment type="caution">
    <text evidence="2">The sequence shown here is derived from an EMBL/GenBank/DDBJ whole genome shotgun (WGS) entry which is preliminary data.</text>
</comment>
<dbReference type="PANTHER" id="PTHR31238">
    <property type="entry name" value="GERMIN-LIKE PROTEIN SUBFAMILY 3 MEMBER 3"/>
    <property type="match status" value="1"/>
</dbReference>
<dbReference type="Proteomes" id="UP001165190">
    <property type="component" value="Unassembled WGS sequence"/>
</dbReference>
<evidence type="ECO:0000313" key="3">
    <source>
        <dbReference type="Proteomes" id="UP001165190"/>
    </source>
</evidence>
<keyword evidence="1" id="KW-0732">Signal</keyword>
<accession>A0A9W7M9T3</accession>
<name>A0A9W7M9T3_HIBTR</name>
<protein>
    <submittedName>
        <fullName evidence="2">ARABIDOPSIS THALIANA GERMIN 3, germin 3, GERMIN-LIKE PROTEIN 3</fullName>
    </submittedName>
</protein>
<gene>
    <name evidence="2" type="ORF">HRI_002935200</name>
</gene>
<dbReference type="InterPro" id="IPR011051">
    <property type="entry name" value="RmlC_Cupin_sf"/>
</dbReference>
<sequence>MMFIQILFTLSFLFSTTNALDFCVGDLNAPQGHAGYSCKEAEAVTVNDFVFSGLRAAGNTSNLLKSAATPAFSTQFPGVNGLGISLVRADLAVGETTFLDSGQIKKLKGLLGGTG</sequence>
<dbReference type="SUPFAM" id="SSF51182">
    <property type="entry name" value="RmlC-like cupins"/>
    <property type="match status" value="1"/>
</dbReference>
<evidence type="ECO:0000256" key="1">
    <source>
        <dbReference type="SAM" id="SignalP"/>
    </source>
</evidence>
<evidence type="ECO:0000313" key="2">
    <source>
        <dbReference type="EMBL" id="GMI92659.1"/>
    </source>
</evidence>
<dbReference type="EMBL" id="BSYR01000024">
    <property type="protein sequence ID" value="GMI92659.1"/>
    <property type="molecule type" value="Genomic_DNA"/>
</dbReference>
<dbReference type="InterPro" id="IPR014710">
    <property type="entry name" value="RmlC-like_jellyroll"/>
</dbReference>